<dbReference type="EMBL" id="CP018145">
    <property type="protein sequence ID" value="ASJ57197.1"/>
    <property type="molecule type" value="Genomic_DNA"/>
</dbReference>
<proteinExistence type="predicted"/>
<name>A0A220MPZ7_9BACL</name>
<organism evidence="1 2">
    <name type="scientific">Brevibacillus formosus</name>
    <dbReference type="NCBI Taxonomy" id="54913"/>
    <lineage>
        <taxon>Bacteria</taxon>
        <taxon>Bacillati</taxon>
        <taxon>Bacillota</taxon>
        <taxon>Bacilli</taxon>
        <taxon>Bacillales</taxon>
        <taxon>Paenibacillaceae</taxon>
        <taxon>Brevibacillus</taxon>
    </lineage>
</organism>
<sequence>MGDWKSIKINGIAKIEKLVADESYLRFLVFFPKIFYFQKNQKIIDSQKITSYHYQYVPYIREYGINNNLLEALL</sequence>
<accession>A0A220MPZ7</accession>
<dbReference type="Proteomes" id="UP000197781">
    <property type="component" value="Chromosome"/>
</dbReference>
<gene>
    <name evidence="1" type="ORF">BP422_29045</name>
</gene>
<dbReference type="RefSeq" id="WP_088910657.1">
    <property type="nucleotide sequence ID" value="NZ_CP018145.1"/>
</dbReference>
<reference evidence="1 2" key="1">
    <citation type="submission" date="2016-11" db="EMBL/GenBank/DDBJ databases">
        <authorList>
            <person name="Jaros S."/>
            <person name="Januszkiewicz K."/>
            <person name="Wedrychowicz H."/>
        </authorList>
    </citation>
    <scope>NUCLEOTIDE SEQUENCE [LARGE SCALE GENOMIC DNA]</scope>
    <source>
        <strain evidence="1 2">NF2</strain>
    </source>
</reference>
<evidence type="ECO:0000313" key="1">
    <source>
        <dbReference type="EMBL" id="ASJ57197.1"/>
    </source>
</evidence>
<dbReference type="KEGG" id="bfm:BP422_29045"/>
<dbReference type="AlphaFoldDB" id="A0A220MPZ7"/>
<evidence type="ECO:0000313" key="2">
    <source>
        <dbReference type="Proteomes" id="UP000197781"/>
    </source>
</evidence>
<protein>
    <submittedName>
        <fullName evidence="1">Uncharacterized protein</fullName>
    </submittedName>
</protein>